<evidence type="ECO:0000256" key="6">
    <source>
        <dbReference type="ARBA" id="ARBA00022971"/>
    </source>
</evidence>
<dbReference type="PANTHER" id="PTHR31030">
    <property type="entry name" value="PLASMA MEMBRANE FUSION PROTEIN PRM1"/>
    <property type="match status" value="1"/>
</dbReference>
<dbReference type="Proteomes" id="UP000716291">
    <property type="component" value="Unassembled WGS sequence"/>
</dbReference>
<dbReference type="OrthoDB" id="10248838at2759"/>
<comment type="function">
    <text evidence="1 10">Involved in cell fusion during mating by stabilizing the plasma membrane fusion event.</text>
</comment>
<dbReference type="PANTHER" id="PTHR31030:SF1">
    <property type="entry name" value="PLASMA MEMBRANE FUSION PROTEIN PRM1"/>
    <property type="match status" value="1"/>
</dbReference>
<keyword evidence="10" id="KW-1003">Cell membrane</keyword>
<dbReference type="GO" id="GO:0043332">
    <property type="term" value="C:mating projection tip"/>
    <property type="evidence" value="ECO:0007669"/>
    <property type="project" value="UniProtKB-UniRule"/>
</dbReference>
<organism evidence="11 12">
    <name type="scientific">Rhizopus oryzae</name>
    <name type="common">Mucormycosis agent</name>
    <name type="synonym">Rhizopus arrhizus var. delemar</name>
    <dbReference type="NCBI Taxonomy" id="64495"/>
    <lineage>
        <taxon>Eukaryota</taxon>
        <taxon>Fungi</taxon>
        <taxon>Fungi incertae sedis</taxon>
        <taxon>Mucoromycota</taxon>
        <taxon>Mucoromycotina</taxon>
        <taxon>Mucoromycetes</taxon>
        <taxon>Mucorales</taxon>
        <taxon>Mucorineae</taxon>
        <taxon>Rhizopodaceae</taxon>
        <taxon>Rhizopus</taxon>
    </lineage>
</organism>
<evidence type="ECO:0000256" key="3">
    <source>
        <dbReference type="ARBA" id="ARBA00004196"/>
    </source>
</evidence>
<dbReference type="GO" id="GO:0032220">
    <property type="term" value="P:plasma membrane fusion involved in cytogamy"/>
    <property type="evidence" value="ECO:0007669"/>
    <property type="project" value="TreeGrafter"/>
</dbReference>
<dbReference type="GO" id="GO:0012505">
    <property type="term" value="C:endomembrane system"/>
    <property type="evidence" value="ECO:0007669"/>
    <property type="project" value="UniProtKB-SubCell"/>
</dbReference>
<dbReference type="InterPro" id="IPR026777">
    <property type="entry name" value="PRM1"/>
</dbReference>
<keyword evidence="12" id="KW-1185">Reference proteome</keyword>
<dbReference type="GO" id="GO:0005886">
    <property type="term" value="C:plasma membrane"/>
    <property type="evidence" value="ECO:0007669"/>
    <property type="project" value="UniProtKB-SubCell"/>
</dbReference>
<comment type="caution">
    <text evidence="11">The sequence shown here is derived from an EMBL/GenBank/DDBJ whole genome shotgun (WGS) entry which is preliminary data.</text>
</comment>
<keyword evidence="5 10" id="KW-0812">Transmembrane</keyword>
<keyword evidence="6 10" id="KW-0184">Conjugation</keyword>
<gene>
    <name evidence="11" type="ORF">G6F64_008542</name>
</gene>
<sequence length="526" mass="58747">MLCSLQEGYALAWLRLSTISIITILIHLSQVLSRLSHDADASKARIENACSTLDSISSQLFNAPHVLLVATQSSIQTTKENVHRTLSAALTVIKTALVWFIQLYKSTFRCLLGLAVHTLLSLLTQVAGPIQKATENIASVLTGSNHFLGNWTQGLQGVSDRLDHWIQNEDDWVQRMVSMPLDVIQKELNQSLGDWEPAPAPVLGENRTVCDTVALEDAIDRMYSQATSSIGWMMGLLVLCLALSIALQAYSVKRKHQAIQTARSSLLAVLNGADSEKRLAGPELLERYERTIQFPFLFARLKRRYRFLTFMSHPVATDCLLVGLTGILLLHVFVYVLENKTRDLSRDFSNQLITWTNSTTHHWALEADRQLEEMNDWVHQTEIDLNKHLFDTIKSTALGMNHTLSSVMGEVQGAIGSILGGTLLEQPAQGLVKCLVTNKVENIENGLAWIASHAYIHLTKMDIASFHPSSVVPKLAETMLHHLQVDDGLSSSSLRTLLGFYYTLLIFWLLTLFIATGFQIKHRQSQ</sequence>
<reference evidence="11" key="1">
    <citation type="journal article" date="2020" name="Microb. Genom.">
        <title>Genetic diversity of clinical and environmental Mucorales isolates obtained from an investigation of mucormycosis cases among solid organ transplant recipients.</title>
        <authorList>
            <person name="Nguyen M.H."/>
            <person name="Kaul D."/>
            <person name="Muto C."/>
            <person name="Cheng S.J."/>
            <person name="Richter R.A."/>
            <person name="Bruno V.M."/>
            <person name="Liu G."/>
            <person name="Beyhan S."/>
            <person name="Sundermann A.J."/>
            <person name="Mounaud S."/>
            <person name="Pasculle A.W."/>
            <person name="Nierman W.C."/>
            <person name="Driscoll E."/>
            <person name="Cumbie R."/>
            <person name="Clancy C.J."/>
            <person name="Dupont C.L."/>
        </authorList>
    </citation>
    <scope>NUCLEOTIDE SEQUENCE</scope>
    <source>
        <strain evidence="11">GL11</strain>
    </source>
</reference>
<dbReference type="EMBL" id="JAANQT010001417">
    <property type="protein sequence ID" value="KAG1305234.1"/>
    <property type="molecule type" value="Genomic_DNA"/>
</dbReference>
<evidence type="ECO:0000313" key="12">
    <source>
        <dbReference type="Proteomes" id="UP000716291"/>
    </source>
</evidence>
<evidence type="ECO:0000256" key="1">
    <source>
        <dbReference type="ARBA" id="ARBA00002512"/>
    </source>
</evidence>
<protein>
    <recommendedName>
        <fullName evidence="10">Plasma membrane fusion protein PRM1</fullName>
    </recommendedName>
</protein>
<proteinExistence type="inferred from homology"/>
<evidence type="ECO:0000256" key="5">
    <source>
        <dbReference type="ARBA" id="ARBA00022692"/>
    </source>
</evidence>
<evidence type="ECO:0000256" key="8">
    <source>
        <dbReference type="ARBA" id="ARBA00023136"/>
    </source>
</evidence>
<comment type="caution">
    <text evidence="10">Lacks conserved residue(s) required for the propagation of feature annotation.</text>
</comment>
<keyword evidence="8 10" id="KW-0472">Membrane</keyword>
<dbReference type="AlphaFoldDB" id="A0A9P6X589"/>
<feature type="transmembrane region" description="Helical" evidence="10">
    <location>
        <begin position="230"/>
        <end position="250"/>
    </location>
</feature>
<keyword evidence="7 10" id="KW-1133">Transmembrane helix</keyword>
<feature type="transmembrane region" description="Helical" evidence="10">
    <location>
        <begin position="499"/>
        <end position="520"/>
    </location>
</feature>
<accession>A0A9P6X589</accession>
<evidence type="ECO:0000256" key="2">
    <source>
        <dbReference type="ARBA" id="ARBA00004127"/>
    </source>
</evidence>
<evidence type="ECO:0000256" key="9">
    <source>
        <dbReference type="ARBA" id="ARBA00023180"/>
    </source>
</evidence>
<feature type="transmembrane region" description="Helical" evidence="10">
    <location>
        <begin position="12"/>
        <end position="32"/>
    </location>
</feature>
<name>A0A9P6X589_RHIOR</name>
<evidence type="ECO:0000313" key="11">
    <source>
        <dbReference type="EMBL" id="KAG1305234.1"/>
    </source>
</evidence>
<evidence type="ECO:0000256" key="10">
    <source>
        <dbReference type="RuleBase" id="RU366035"/>
    </source>
</evidence>
<keyword evidence="9" id="KW-0325">Glycoprotein</keyword>
<evidence type="ECO:0000256" key="7">
    <source>
        <dbReference type="ARBA" id="ARBA00022989"/>
    </source>
</evidence>
<comment type="similarity">
    <text evidence="4 10">Belongs to the PRM1 family.</text>
</comment>
<evidence type="ECO:0000256" key="4">
    <source>
        <dbReference type="ARBA" id="ARBA00010780"/>
    </source>
</evidence>
<feature type="transmembrane region" description="Helical" evidence="10">
    <location>
        <begin position="310"/>
        <end position="337"/>
    </location>
</feature>
<comment type="subcellular location">
    <subcellularLocation>
        <location evidence="3">Cell envelope</location>
    </subcellularLocation>
    <subcellularLocation>
        <location evidence="10">Cell membrane</location>
        <topology evidence="10">Multi-pass membrane protein</topology>
    </subcellularLocation>
    <subcellularLocation>
        <location evidence="2">Endomembrane system</location>
        <topology evidence="2">Multi-pass membrane protein</topology>
    </subcellularLocation>
</comment>